<proteinExistence type="predicted"/>
<dbReference type="RefSeq" id="WP_150184978.1">
    <property type="nucleotide sequence ID" value="NZ_CP029191.1"/>
</dbReference>
<protein>
    <submittedName>
        <fullName evidence="2">Uncharacterized protein</fullName>
    </submittedName>
</protein>
<evidence type="ECO:0000313" key="3">
    <source>
        <dbReference type="Proteomes" id="UP000324015"/>
    </source>
</evidence>
<organism evidence="2 3">
    <name type="scientific">Streptomyces venezuelae</name>
    <dbReference type="NCBI Taxonomy" id="54571"/>
    <lineage>
        <taxon>Bacteria</taxon>
        <taxon>Bacillati</taxon>
        <taxon>Actinomycetota</taxon>
        <taxon>Actinomycetes</taxon>
        <taxon>Kitasatosporales</taxon>
        <taxon>Streptomycetaceae</taxon>
        <taxon>Streptomyces</taxon>
    </lineage>
</organism>
<reference evidence="2 3" key="1">
    <citation type="submission" date="2018-05" db="EMBL/GenBank/DDBJ databases">
        <title>Streptomyces venezuelae.</title>
        <authorList>
            <person name="Kim W."/>
            <person name="Lee N."/>
            <person name="Cho B.-K."/>
        </authorList>
    </citation>
    <scope>NUCLEOTIDE SEQUENCE [LARGE SCALE GENOMIC DNA]</scope>
    <source>
        <strain evidence="2 3">ATCC 14585</strain>
    </source>
</reference>
<gene>
    <name evidence="2" type="ORF">DEJ49_17480</name>
</gene>
<feature type="compositionally biased region" description="Basic and acidic residues" evidence="1">
    <location>
        <begin position="76"/>
        <end position="90"/>
    </location>
</feature>
<evidence type="ECO:0000313" key="2">
    <source>
        <dbReference type="EMBL" id="QES42530.1"/>
    </source>
</evidence>
<evidence type="ECO:0000256" key="1">
    <source>
        <dbReference type="SAM" id="MobiDB-lite"/>
    </source>
</evidence>
<dbReference type="AlphaFoldDB" id="A0A5P2CJP4"/>
<name>A0A5P2CJP4_STRVZ</name>
<dbReference type="EMBL" id="CP029191">
    <property type="protein sequence ID" value="QES42530.1"/>
    <property type="molecule type" value="Genomic_DNA"/>
</dbReference>
<feature type="region of interest" description="Disordered" evidence="1">
    <location>
        <begin position="1"/>
        <end position="29"/>
    </location>
</feature>
<sequence length="164" mass="17439">MPTDEAEGPSGGARRRGAGHHGAESGTRASEELAYLVGGLLIELGSKIQEAGVDGVRILTEEEAQQSQLRWFQEGWAEHARATEHARTADDGPGTGSPAGHAGHADEEPPPPTGSLLRFPSNAPRGAHPLPIVGTDEARGTRDLMAHRPRRRREDDPKRTGPDA</sequence>
<feature type="region of interest" description="Disordered" evidence="1">
    <location>
        <begin position="75"/>
        <end position="164"/>
    </location>
</feature>
<dbReference type="Proteomes" id="UP000324015">
    <property type="component" value="Chromosome"/>
</dbReference>
<feature type="compositionally biased region" description="Basic and acidic residues" evidence="1">
    <location>
        <begin position="136"/>
        <end position="164"/>
    </location>
</feature>
<accession>A0A5P2CJP4</accession>